<dbReference type="Pfam" id="PF13191">
    <property type="entry name" value="AAA_16"/>
    <property type="match status" value="1"/>
</dbReference>
<dbReference type="PANTHER" id="PTHR16305">
    <property type="entry name" value="TESTICULAR SOLUBLE ADENYLYL CYCLASE"/>
    <property type="match status" value="1"/>
</dbReference>
<gene>
    <name evidence="6" type="ORF">ADM99_04875</name>
</gene>
<dbReference type="InterPro" id="IPR036388">
    <property type="entry name" value="WH-like_DNA-bd_sf"/>
</dbReference>
<protein>
    <recommendedName>
        <fullName evidence="8">Bacterial transcriptional activator domain-containing protein</fullName>
    </recommendedName>
</protein>
<dbReference type="Gene3D" id="1.25.40.10">
    <property type="entry name" value="Tetratricopeptide repeat domain"/>
    <property type="match status" value="3"/>
</dbReference>
<dbReference type="InterPro" id="IPR027417">
    <property type="entry name" value="P-loop_NTPase"/>
</dbReference>
<dbReference type="SUPFAM" id="SSF46894">
    <property type="entry name" value="C-terminal effector domain of the bipartite response regulators"/>
    <property type="match status" value="1"/>
</dbReference>
<dbReference type="PROSITE" id="PS50005">
    <property type="entry name" value="TPR"/>
    <property type="match status" value="1"/>
</dbReference>
<dbReference type="GO" id="GO:0005524">
    <property type="term" value="F:ATP binding"/>
    <property type="evidence" value="ECO:0007669"/>
    <property type="project" value="UniProtKB-KW"/>
</dbReference>
<organism evidence="6 7">
    <name type="scientific">Leptolinea tardivitalis</name>
    <dbReference type="NCBI Taxonomy" id="229920"/>
    <lineage>
        <taxon>Bacteria</taxon>
        <taxon>Bacillati</taxon>
        <taxon>Chloroflexota</taxon>
        <taxon>Anaerolineae</taxon>
        <taxon>Anaerolineales</taxon>
        <taxon>Anaerolineaceae</taxon>
        <taxon>Leptolinea</taxon>
    </lineage>
</organism>
<dbReference type="Gene3D" id="3.40.50.300">
    <property type="entry name" value="P-loop containing nucleotide triphosphate hydrolases"/>
    <property type="match status" value="1"/>
</dbReference>
<comment type="caution">
    <text evidence="6">The sequence shown here is derived from an EMBL/GenBank/DDBJ whole genome shotgun (WGS) entry which is preliminary data.</text>
</comment>
<dbReference type="PANTHER" id="PTHR16305:SF28">
    <property type="entry name" value="GUANYLATE CYCLASE DOMAIN-CONTAINING PROTEIN"/>
    <property type="match status" value="1"/>
</dbReference>
<dbReference type="SMART" id="SM00028">
    <property type="entry name" value="TPR"/>
    <property type="match status" value="7"/>
</dbReference>
<dbReference type="Gene3D" id="1.10.10.10">
    <property type="entry name" value="Winged helix-like DNA-binding domain superfamily/Winged helix DNA-binding domain"/>
    <property type="match status" value="1"/>
</dbReference>
<dbReference type="SUPFAM" id="SSF48452">
    <property type="entry name" value="TPR-like"/>
    <property type="match status" value="3"/>
</dbReference>
<dbReference type="SMART" id="SM00382">
    <property type="entry name" value="AAA"/>
    <property type="match status" value="1"/>
</dbReference>
<dbReference type="InterPro" id="IPR011990">
    <property type="entry name" value="TPR-like_helical_dom_sf"/>
</dbReference>
<keyword evidence="2" id="KW-0067">ATP-binding</keyword>
<keyword evidence="7" id="KW-1185">Reference proteome</keyword>
<evidence type="ECO:0000256" key="1">
    <source>
        <dbReference type="ARBA" id="ARBA00022741"/>
    </source>
</evidence>
<evidence type="ECO:0000256" key="3">
    <source>
        <dbReference type="PROSITE-ProRule" id="PRU00339"/>
    </source>
</evidence>
<dbReference type="STRING" id="229920.ADM99_04875"/>
<dbReference type="InterPro" id="IPR005158">
    <property type="entry name" value="BTAD"/>
</dbReference>
<dbReference type="AlphaFoldDB" id="A0A0P6XFA2"/>
<proteinExistence type="predicted"/>
<reference evidence="6 7" key="1">
    <citation type="submission" date="2015-07" db="EMBL/GenBank/DDBJ databases">
        <title>Genome sequence of Leptolinea tardivitalis DSM 16556.</title>
        <authorList>
            <person name="Hemp J."/>
            <person name="Ward L.M."/>
            <person name="Pace L.A."/>
            <person name="Fischer W.W."/>
        </authorList>
    </citation>
    <scope>NUCLEOTIDE SEQUENCE [LARGE SCALE GENOMIC DNA]</scope>
    <source>
        <strain evidence="6 7">YMTK-2</strain>
    </source>
</reference>
<dbReference type="Pfam" id="PF03704">
    <property type="entry name" value="BTAD"/>
    <property type="match status" value="1"/>
</dbReference>
<dbReference type="GO" id="GO:0005737">
    <property type="term" value="C:cytoplasm"/>
    <property type="evidence" value="ECO:0007669"/>
    <property type="project" value="TreeGrafter"/>
</dbReference>
<feature type="domain" description="AAA+ ATPase" evidence="4">
    <location>
        <begin position="292"/>
        <end position="457"/>
    </location>
</feature>
<keyword evidence="3" id="KW-0802">TPR repeat</keyword>
<evidence type="ECO:0008006" key="8">
    <source>
        <dbReference type="Google" id="ProtNLM"/>
    </source>
</evidence>
<accession>A0A0P6XFA2</accession>
<dbReference type="EMBL" id="LGCK01000006">
    <property type="protein sequence ID" value="KPL73509.1"/>
    <property type="molecule type" value="Genomic_DNA"/>
</dbReference>
<name>A0A0P6XFA2_9CHLR</name>
<evidence type="ECO:0000313" key="6">
    <source>
        <dbReference type="EMBL" id="KPL73509.1"/>
    </source>
</evidence>
<dbReference type="GO" id="GO:0006355">
    <property type="term" value="P:regulation of DNA-templated transcription"/>
    <property type="evidence" value="ECO:0007669"/>
    <property type="project" value="InterPro"/>
</dbReference>
<evidence type="ECO:0000256" key="2">
    <source>
        <dbReference type="ARBA" id="ARBA00022840"/>
    </source>
</evidence>
<dbReference type="SUPFAM" id="SSF52540">
    <property type="entry name" value="P-loop containing nucleoside triphosphate hydrolases"/>
    <property type="match status" value="1"/>
</dbReference>
<dbReference type="InterPro" id="IPR019734">
    <property type="entry name" value="TPR_rpt"/>
</dbReference>
<dbReference type="OrthoDB" id="5509004at2"/>
<evidence type="ECO:0000259" key="5">
    <source>
        <dbReference type="SMART" id="SM01043"/>
    </source>
</evidence>
<feature type="repeat" description="TPR" evidence="3">
    <location>
        <begin position="995"/>
        <end position="1028"/>
    </location>
</feature>
<keyword evidence="1" id="KW-0547">Nucleotide-binding</keyword>
<dbReference type="RefSeq" id="WP_062421987.1">
    <property type="nucleotide sequence ID" value="NZ_BBYA01000009.1"/>
</dbReference>
<sequence>MLKILVLGPPAVLIDDKPLDIQRRQLRTLLFFLACEPDGVGRDELINRFWPEKKEADARRQLREVLSKLRRQLPDPETLQTDHDRVWLNPQLVYIDYSNFFKVIASAESLFKTSHDKTTLSDSMVDNLKQAVELWRSPQFLAGARISNSHEFDDWIQAKTSTLEYHRLQCLERLADHFTSIGDLDKAILYVNKALEADALNNILQRQMLSLLYGAGRISEAQSYYSYLMELYQREYDNELPGIENFDIGDGYRNPFENRSPNILTPLTSRNLGHIFVGRVNELEKLENAYSQGGVLIIIGEIGSGKTALVQRMAASLLDKSRQFYIACRSQEFNQPLQPLINLVREFIDQNELNNLDVRWQNALSIIFPDLFKKTDYPMGNRSSMSNETRLELFEAFHQLFLLASRSSRILLIFDNIQWCDSDTLEVLMFLTRHDFFKQHGFLVVLSRTEIENPKIHDILMVDKNHSVFPRINMSPLSRDDISTLAQNILNQEPTGNFVAKLQKATGGNPLFIIETLHALQISSTNAAIFAQDNIPLAESLTSVFVEKERNLSDDAREVLSVAAICGLEFQYDILDHLSLFESADLVRCLEELEEKRFIRPLKSGSILGQYSFIHSLLRDSLLSRLSPARQCYLHEIIALAIIASKGSQNNRQASIIARHFEAAGKPVLAFQYWIKAGLYARSLYSIQEAYNAFGMADRIKIENEQDIPEEDLYELYSNWCDLAYSIMDITSLQECSYAMYETGEKLHDDLLTGAGLSGLALSAIFKIEIDKALAYLGQSIQLLSKTDNLYEKVMAFCRLGMAYSVGLMNDKALEAYKEAINLGKGLPNQTVRQAVVYVQYLLTILNCLMGMPENARVTGNQGLRNAYLLISRPTAQSDAHIALAMAAYYCGAFDEAQNHLRLSRKNLESFENSRTTALINILQARIYYHSGRFDKSWELASLALQISEEHGYFENISESHCVRGDVFLSLQNFPAAIKEYTTGYENLLDSFQGLNCYYRLGYVTAKNGDFERGIHILEEAIAMSKQAGFYYIYLSARYLLSILMMESGKEAEAQSMQDEIIKEASTRGLSMVVFPESQQQGEFICDSIDNAQAEIIISNLMGKPEFSDGNWAGLFSEKLSKSPVATKHFDLPRFIRFLNNIHTQKDG</sequence>
<dbReference type="GO" id="GO:0003677">
    <property type="term" value="F:DNA binding"/>
    <property type="evidence" value="ECO:0007669"/>
    <property type="project" value="InterPro"/>
</dbReference>
<dbReference type="GO" id="GO:0004016">
    <property type="term" value="F:adenylate cyclase activity"/>
    <property type="evidence" value="ECO:0007669"/>
    <property type="project" value="TreeGrafter"/>
</dbReference>
<feature type="domain" description="Bacterial transcriptional activator" evidence="5">
    <location>
        <begin position="125"/>
        <end position="241"/>
    </location>
</feature>
<dbReference type="Proteomes" id="UP000050430">
    <property type="component" value="Unassembled WGS sequence"/>
</dbReference>
<dbReference type="InterPro" id="IPR041664">
    <property type="entry name" value="AAA_16"/>
</dbReference>
<dbReference type="SMART" id="SM01043">
    <property type="entry name" value="BTAD"/>
    <property type="match status" value="1"/>
</dbReference>
<evidence type="ECO:0000313" key="7">
    <source>
        <dbReference type="Proteomes" id="UP000050430"/>
    </source>
</evidence>
<evidence type="ECO:0000259" key="4">
    <source>
        <dbReference type="SMART" id="SM00382"/>
    </source>
</evidence>
<dbReference type="InterPro" id="IPR016032">
    <property type="entry name" value="Sig_transdc_resp-reg_C-effctor"/>
</dbReference>
<dbReference type="InterPro" id="IPR003593">
    <property type="entry name" value="AAA+_ATPase"/>
</dbReference>